<dbReference type="PANTHER" id="PTHR22916:SF51">
    <property type="entry name" value="GLYCOSYLTRANSFERASE EPSH-RELATED"/>
    <property type="match status" value="1"/>
</dbReference>
<dbReference type="SUPFAM" id="SSF53448">
    <property type="entry name" value="Nucleotide-diphospho-sugar transferases"/>
    <property type="match status" value="1"/>
</dbReference>
<protein>
    <submittedName>
        <fullName evidence="4">Glycosyltransferase family 2 protein</fullName>
    </submittedName>
</protein>
<gene>
    <name evidence="4" type="ORF">ACFS6I_22385</name>
</gene>
<feature type="domain" description="Glycosyltransferase 2-like" evidence="3">
    <location>
        <begin position="9"/>
        <end position="144"/>
    </location>
</feature>
<keyword evidence="5" id="KW-1185">Reference proteome</keyword>
<dbReference type="Gene3D" id="3.90.550.10">
    <property type="entry name" value="Spore Coat Polysaccharide Biosynthesis Protein SpsA, Chain A"/>
    <property type="match status" value="1"/>
</dbReference>
<proteinExistence type="predicted"/>
<evidence type="ECO:0000256" key="2">
    <source>
        <dbReference type="ARBA" id="ARBA00022679"/>
    </source>
</evidence>
<organism evidence="4 5">
    <name type="scientific">Sphingobacterium anhuiense</name>
    <dbReference type="NCBI Taxonomy" id="493780"/>
    <lineage>
        <taxon>Bacteria</taxon>
        <taxon>Pseudomonadati</taxon>
        <taxon>Bacteroidota</taxon>
        <taxon>Sphingobacteriia</taxon>
        <taxon>Sphingobacteriales</taxon>
        <taxon>Sphingobacteriaceae</taxon>
        <taxon>Sphingobacterium</taxon>
    </lineage>
</organism>
<evidence type="ECO:0000313" key="5">
    <source>
        <dbReference type="Proteomes" id="UP001597509"/>
    </source>
</evidence>
<dbReference type="EMBL" id="JBHUPE010000014">
    <property type="protein sequence ID" value="MFD2906693.1"/>
    <property type="molecule type" value="Genomic_DNA"/>
</dbReference>
<evidence type="ECO:0000313" key="4">
    <source>
        <dbReference type="EMBL" id="MFD2906693.1"/>
    </source>
</evidence>
<accession>A0ABW5Z3T2</accession>
<evidence type="ECO:0000256" key="1">
    <source>
        <dbReference type="ARBA" id="ARBA00022676"/>
    </source>
</evidence>
<keyword evidence="2" id="KW-0808">Transferase</keyword>
<keyword evidence="1" id="KW-0328">Glycosyltransferase</keyword>
<evidence type="ECO:0000259" key="3">
    <source>
        <dbReference type="Pfam" id="PF00535"/>
    </source>
</evidence>
<comment type="caution">
    <text evidence="4">The sequence shown here is derived from an EMBL/GenBank/DDBJ whole genome shotgun (WGS) entry which is preliminary data.</text>
</comment>
<dbReference type="InterPro" id="IPR001173">
    <property type="entry name" value="Glyco_trans_2-like"/>
</dbReference>
<reference evidence="5" key="1">
    <citation type="journal article" date="2019" name="Int. J. Syst. Evol. Microbiol.">
        <title>The Global Catalogue of Microorganisms (GCM) 10K type strain sequencing project: providing services to taxonomists for standard genome sequencing and annotation.</title>
        <authorList>
            <consortium name="The Broad Institute Genomics Platform"/>
            <consortium name="The Broad Institute Genome Sequencing Center for Infectious Disease"/>
            <person name="Wu L."/>
            <person name="Ma J."/>
        </authorList>
    </citation>
    <scope>NUCLEOTIDE SEQUENCE [LARGE SCALE GENOMIC DNA]</scope>
    <source>
        <strain evidence="5">KCTC 22209</strain>
    </source>
</reference>
<dbReference type="PANTHER" id="PTHR22916">
    <property type="entry name" value="GLYCOSYLTRANSFERASE"/>
    <property type="match status" value="1"/>
</dbReference>
<name>A0ABW5Z3T2_9SPHI</name>
<dbReference type="Proteomes" id="UP001597509">
    <property type="component" value="Unassembled WGS sequence"/>
</dbReference>
<dbReference type="InterPro" id="IPR029044">
    <property type="entry name" value="Nucleotide-diphossugar_trans"/>
</dbReference>
<dbReference type="Pfam" id="PF00535">
    <property type="entry name" value="Glycos_transf_2"/>
    <property type="match status" value="1"/>
</dbReference>
<dbReference type="RefSeq" id="WP_380923905.1">
    <property type="nucleotide sequence ID" value="NZ_JBHUPE010000014.1"/>
</dbReference>
<sequence length="343" mass="40007">MSANKVDVSVVIPIYNCESFLEEAIKSVLNQNIKCIELILVNDGSTDRSALICEKYVVEHAHIHYFYQSNSGVSVARNKGLLEATGSYVFFLDADDTMENTFLKNSFDIAISSQSDIVVVGAHSCSRFPNIMALPTWGMLLKREFLQQYPEVRFPVGIQPCEDGLFSHQLLALTTQISLSPNSSYYYRQHDDQNHNIINQNSDKVLDQIPIWFNILKNFYTKYNLHKSHALHLALFIEHEPFELRYLKMSLNNSQRERLFGLIRVFMNDKVLPFLTENDKKKLSFLFRYFLSANTYQDFEEFYRKCEDKKIRKIKLKLFLLKFFPFSKKKTLRLQSKIGAKNN</sequence>
<dbReference type="CDD" id="cd00761">
    <property type="entry name" value="Glyco_tranf_GTA_type"/>
    <property type="match status" value="1"/>
</dbReference>